<accession>A0ABT2YH89</accession>
<dbReference type="RefSeq" id="WP_263572004.1">
    <property type="nucleotide sequence ID" value="NZ_JAJIRN010000006.1"/>
</dbReference>
<sequence length="102" mass="11376">MSRLQIDLQDGFQGQAVTIEVNGRQAYSRSGVSTDLRISRADALELDLEDGSHPTKLRVLVEPGHHQALFELDVESTPFLAISLRDGTTIEFTASKEMPRYM</sequence>
<organism evidence="1 2">
    <name type="scientific">Roseateles oligotrophus</name>
    <dbReference type="NCBI Taxonomy" id="1769250"/>
    <lineage>
        <taxon>Bacteria</taxon>
        <taxon>Pseudomonadati</taxon>
        <taxon>Pseudomonadota</taxon>
        <taxon>Betaproteobacteria</taxon>
        <taxon>Burkholderiales</taxon>
        <taxon>Sphaerotilaceae</taxon>
        <taxon>Roseateles</taxon>
    </lineage>
</organism>
<evidence type="ECO:0000313" key="2">
    <source>
        <dbReference type="Proteomes" id="UP001209701"/>
    </source>
</evidence>
<proteinExistence type="predicted"/>
<dbReference type="Proteomes" id="UP001209701">
    <property type="component" value="Unassembled WGS sequence"/>
</dbReference>
<name>A0ABT2YH89_9BURK</name>
<dbReference type="EMBL" id="JAJIRN010000006">
    <property type="protein sequence ID" value="MCV2369420.1"/>
    <property type="molecule type" value="Genomic_DNA"/>
</dbReference>
<keyword evidence="2" id="KW-1185">Reference proteome</keyword>
<protein>
    <submittedName>
        <fullName evidence="1">Uncharacterized protein</fullName>
    </submittedName>
</protein>
<comment type="caution">
    <text evidence="1">The sequence shown here is derived from an EMBL/GenBank/DDBJ whole genome shotgun (WGS) entry which is preliminary data.</text>
</comment>
<reference evidence="1 2" key="1">
    <citation type="submission" date="2021-11" db="EMBL/GenBank/DDBJ databases">
        <authorList>
            <person name="Liang Q."/>
            <person name="Mou H."/>
            <person name="Liu Z."/>
        </authorList>
    </citation>
    <scope>NUCLEOTIDE SEQUENCE [LARGE SCALE GENOMIC DNA]</scope>
    <source>
        <strain evidence="1 2">CHU3</strain>
    </source>
</reference>
<gene>
    <name evidence="1" type="ORF">LNV07_15170</name>
</gene>
<evidence type="ECO:0000313" key="1">
    <source>
        <dbReference type="EMBL" id="MCV2369420.1"/>
    </source>
</evidence>